<sequence>MTTQTASRAWQAMRSLVLEQHDRRAEVCQALDMSFIKVKALRKLATYGPLTMRELTDMLATDKPYTTLVVDFLEDRGLVERTRHPEDRRCKIVSVTAQGAAEAAKADAIINVPPAPLLALPAQDLAELDRILGTLAGD</sequence>
<dbReference type="PROSITE" id="PS50995">
    <property type="entry name" value="HTH_MARR_2"/>
    <property type="match status" value="1"/>
</dbReference>
<keyword evidence="3" id="KW-1185">Reference proteome</keyword>
<dbReference type="PANTHER" id="PTHR33164:SF43">
    <property type="entry name" value="HTH-TYPE TRANSCRIPTIONAL REPRESSOR YETL"/>
    <property type="match status" value="1"/>
</dbReference>
<name>A0A3E0HYU3_9PSEU</name>
<dbReference type="EMBL" id="QUNO01000003">
    <property type="protein sequence ID" value="REH51647.1"/>
    <property type="molecule type" value="Genomic_DNA"/>
</dbReference>
<dbReference type="InterPro" id="IPR000835">
    <property type="entry name" value="HTH_MarR-typ"/>
</dbReference>
<dbReference type="Proteomes" id="UP000256269">
    <property type="component" value="Unassembled WGS sequence"/>
</dbReference>
<evidence type="ECO:0000313" key="3">
    <source>
        <dbReference type="Proteomes" id="UP000256269"/>
    </source>
</evidence>
<dbReference type="Gene3D" id="1.10.10.10">
    <property type="entry name" value="Winged helix-like DNA-binding domain superfamily/Winged helix DNA-binding domain"/>
    <property type="match status" value="1"/>
</dbReference>
<dbReference type="InterPro" id="IPR036388">
    <property type="entry name" value="WH-like_DNA-bd_sf"/>
</dbReference>
<dbReference type="GO" id="GO:0006950">
    <property type="term" value="P:response to stress"/>
    <property type="evidence" value="ECO:0007669"/>
    <property type="project" value="TreeGrafter"/>
</dbReference>
<dbReference type="SMART" id="SM00347">
    <property type="entry name" value="HTH_MARR"/>
    <property type="match status" value="1"/>
</dbReference>
<dbReference type="InterPro" id="IPR036390">
    <property type="entry name" value="WH_DNA-bd_sf"/>
</dbReference>
<organism evidence="2 3">
    <name type="scientific">Kutzneria buriramensis</name>
    <dbReference type="NCBI Taxonomy" id="1045776"/>
    <lineage>
        <taxon>Bacteria</taxon>
        <taxon>Bacillati</taxon>
        <taxon>Actinomycetota</taxon>
        <taxon>Actinomycetes</taxon>
        <taxon>Pseudonocardiales</taxon>
        <taxon>Pseudonocardiaceae</taxon>
        <taxon>Kutzneria</taxon>
    </lineage>
</organism>
<dbReference type="OrthoDB" id="8635520at2"/>
<dbReference type="AlphaFoldDB" id="A0A3E0HYU3"/>
<dbReference type="InterPro" id="IPR039422">
    <property type="entry name" value="MarR/SlyA-like"/>
</dbReference>
<evidence type="ECO:0000259" key="1">
    <source>
        <dbReference type="PROSITE" id="PS50995"/>
    </source>
</evidence>
<dbReference type="GO" id="GO:0003700">
    <property type="term" value="F:DNA-binding transcription factor activity"/>
    <property type="evidence" value="ECO:0007669"/>
    <property type="project" value="InterPro"/>
</dbReference>
<reference evidence="2 3" key="1">
    <citation type="submission" date="2018-08" db="EMBL/GenBank/DDBJ databases">
        <title>Genomic Encyclopedia of Archaeal and Bacterial Type Strains, Phase II (KMG-II): from individual species to whole genera.</title>
        <authorList>
            <person name="Goeker M."/>
        </authorList>
    </citation>
    <scope>NUCLEOTIDE SEQUENCE [LARGE SCALE GENOMIC DNA]</scope>
    <source>
        <strain evidence="2 3">DSM 45791</strain>
    </source>
</reference>
<gene>
    <name evidence="2" type="ORF">BCF44_10396</name>
</gene>
<dbReference type="PRINTS" id="PR00598">
    <property type="entry name" value="HTHMARR"/>
</dbReference>
<feature type="domain" description="HTH marR-type" evidence="1">
    <location>
        <begin position="1"/>
        <end position="137"/>
    </location>
</feature>
<dbReference type="Pfam" id="PF01047">
    <property type="entry name" value="MarR"/>
    <property type="match status" value="1"/>
</dbReference>
<accession>A0A3E0HYU3</accession>
<comment type="caution">
    <text evidence="2">The sequence shown here is derived from an EMBL/GenBank/DDBJ whole genome shotgun (WGS) entry which is preliminary data.</text>
</comment>
<dbReference type="RefSeq" id="WP_116173709.1">
    <property type="nucleotide sequence ID" value="NZ_CP144375.1"/>
</dbReference>
<protein>
    <submittedName>
        <fullName evidence="2">MarR family protein</fullName>
    </submittedName>
</protein>
<dbReference type="SUPFAM" id="SSF46785">
    <property type="entry name" value="Winged helix' DNA-binding domain"/>
    <property type="match status" value="1"/>
</dbReference>
<proteinExistence type="predicted"/>
<dbReference type="PANTHER" id="PTHR33164">
    <property type="entry name" value="TRANSCRIPTIONAL REGULATOR, MARR FAMILY"/>
    <property type="match status" value="1"/>
</dbReference>
<evidence type="ECO:0000313" key="2">
    <source>
        <dbReference type="EMBL" id="REH51647.1"/>
    </source>
</evidence>